<dbReference type="Proteomes" id="UP001163324">
    <property type="component" value="Chromosome 3"/>
</dbReference>
<sequence length="1453" mass="162055">MDSLMESITKLKDPRSFTDITVEDLEKLFQKIGGSHEKLRTMLNLLFIPDFMPTFIEDRKYDSGAFSSVQILEEVNSKSSPRPLRLIDLETGNLVDSWNTSQLDSYCMLSHRWKGAEITLSHIKRAREQHMRRKREESPWIDECQNLKGDQTQAFLQRCSRISGIDTETLLSSRDNDIHLVLKQCILDLLEQENNITSLLLGNSKGISVGELLSLRISLNNAKDSVNKSRQDIDDAKSGLERTRREQMVVDQLSHKMVNQLRKGSQQGDKTLQGGDSMTTPSGADFTPPPSGASSPTCASTTTESRGKIHEQEIKLANARTDLENARSSLVQIQDRAKDSIQSTQLYELADELISRLQLWKSAIKLTKSIQEARSIFKSNVFPDKEACYIWSDTCCIDKTNYDELSTSLSLMGDWYSNSEFCLVHLDSPSQTADAIQDWNALQYEAEDASAGTDHVIDAFSEITGTQPEWSTRAWTLQELVMSKMAFFVNPQWKPLGRPVERLGHVYPLIPFISRYIKRRGIDSYPGSENMSSSLKMQESDVLRPLLNENSIEILESVTASEQVREGLCLIATLEALNFSFPTNLTLETAVNELTRSVYTAASAIAADSMHQDGQTAKVMSALNTHFNAPEPAEIPISEARARDIIHFLLKRLVSETRGLVVADREYIADFGKVRELDVWKKGEARTGFPAQQIFQLSRHRRATVQVDHVYSLMGILGVRFPTFSAEGFSKALARLLDEAIIAHNDVSIFNWSGVEMASPVRGRSLYPASHKAYAINEDRGRQHNSRLAAESQKEISELKATYPVVINLLKDAIECVKHNGRNGMPVAWLRKIAKFIRDHQFKDLQSELENIIKILLYVKTYQDSAVAVPSTPPPPEVNEDEAPTPEKSEATPSSTRSWGYKPTFSGSRTSSFGKTPKLGGFGMGFGKPSLERHVSEPTKEPPTSTEQKHADADKSAQHKWKSINAEVLSYLDNLISSKPGLKSPCSLPSEILNLDFKLDTSEEEMAVDHEETASIEKDNTTCPNPIIINSSGIDGIFDIQRIIVTMLNRDQLLEQVQNAASSKQKIAGWCTLSTGFSSVLVNFACEREVLRKQLEVEGAVEDRIIKESRAQSLHDRLKDSNNSTTTTTHNDNAPSNAEEASNIPAVISGENGQESDGEDEDDDDDDITRVGEDATETGSMNEDKGDRETKEDRTFKPTGEEKTVARIIHFIQAPKLQYAAGEWVLARFSGSDGAKWFLCNLELGSTHQFHGHRIATTEIDFDNSIVEPGLVNSWKIYMTRKKNKMCKILDKYIRSCEYAKKSQQKFKVGADIAAQSVNRFVTAGNQSLENVVSMGASPVSMLRSGFFDRSKESGESIPVESELQGGKDLDDVGVLDGWVEQGKAAAVALGESTALLVYEQWFGRHAGWLERHLAASVIKKTPKELRTAVEGLEQNKGLLPAMFHAGTRVHMF</sequence>
<organism evidence="1 2">
    <name type="scientific">Trichothecium roseum</name>
    <dbReference type="NCBI Taxonomy" id="47278"/>
    <lineage>
        <taxon>Eukaryota</taxon>
        <taxon>Fungi</taxon>
        <taxon>Dikarya</taxon>
        <taxon>Ascomycota</taxon>
        <taxon>Pezizomycotina</taxon>
        <taxon>Sordariomycetes</taxon>
        <taxon>Hypocreomycetidae</taxon>
        <taxon>Hypocreales</taxon>
        <taxon>Hypocreales incertae sedis</taxon>
        <taxon>Trichothecium</taxon>
    </lineage>
</organism>
<evidence type="ECO:0000313" key="1">
    <source>
        <dbReference type="EMBL" id="KAI9901558.1"/>
    </source>
</evidence>
<gene>
    <name evidence="1" type="ORF">N3K66_003375</name>
</gene>
<proteinExistence type="predicted"/>
<comment type="caution">
    <text evidence="1">The sequence shown here is derived from an EMBL/GenBank/DDBJ whole genome shotgun (WGS) entry which is preliminary data.</text>
</comment>
<keyword evidence="2" id="KW-1185">Reference proteome</keyword>
<name>A0ACC0V5S8_9HYPO</name>
<dbReference type="EMBL" id="CM047942">
    <property type="protein sequence ID" value="KAI9901558.1"/>
    <property type="molecule type" value="Genomic_DNA"/>
</dbReference>
<evidence type="ECO:0000313" key="2">
    <source>
        <dbReference type="Proteomes" id="UP001163324"/>
    </source>
</evidence>
<protein>
    <submittedName>
        <fullName evidence="1">Uncharacterized protein</fullName>
    </submittedName>
</protein>
<accession>A0ACC0V5S8</accession>
<reference evidence="1" key="1">
    <citation type="submission" date="2022-10" db="EMBL/GenBank/DDBJ databases">
        <title>Complete Genome of Trichothecium roseum strain YXFP-22015, a Plant Pathogen Isolated from Citrus.</title>
        <authorList>
            <person name="Wang Y."/>
            <person name="Zhu L."/>
        </authorList>
    </citation>
    <scope>NUCLEOTIDE SEQUENCE</scope>
    <source>
        <strain evidence="1">YXFP-22015</strain>
    </source>
</reference>